<dbReference type="Proteomes" id="UP000033116">
    <property type="component" value="Chromosome"/>
</dbReference>
<proteinExistence type="predicted"/>
<evidence type="ECO:0000259" key="1">
    <source>
        <dbReference type="PROSITE" id="PS51677"/>
    </source>
</evidence>
<dbReference type="HOGENOM" id="CLU_945447_0_0_2"/>
<dbReference type="PANTHER" id="PTHR47561">
    <property type="entry name" value="POLYSACCHARIDE DEACETYLASE FAMILY PROTEIN (AFU_ORTHOLOGUE AFUA_6G05030)"/>
    <property type="match status" value="1"/>
</dbReference>
<dbReference type="InterPro" id="IPR011330">
    <property type="entry name" value="Glyco_hydro/deAcase_b/a-brl"/>
</dbReference>
<evidence type="ECO:0000313" key="2">
    <source>
        <dbReference type="EMBL" id="AKB62433.1"/>
    </source>
</evidence>
<dbReference type="PROSITE" id="PS51677">
    <property type="entry name" value="NODB"/>
    <property type="match status" value="1"/>
</dbReference>
<dbReference type="AlphaFoldDB" id="A0A0E3RB70"/>
<feature type="domain" description="NodB homology" evidence="1">
    <location>
        <begin position="18"/>
        <end position="227"/>
    </location>
</feature>
<dbReference type="PATRIC" id="fig|1434115.4.peg.3129"/>
<dbReference type="InterPro" id="IPR002509">
    <property type="entry name" value="NODB_dom"/>
</dbReference>
<dbReference type="EMBL" id="CP009511">
    <property type="protein sequence ID" value="AKB62433.1"/>
    <property type="molecule type" value="Genomic_DNA"/>
</dbReference>
<dbReference type="SUPFAM" id="SSF88713">
    <property type="entry name" value="Glycoside hydrolase/deacetylase"/>
    <property type="match status" value="1"/>
</dbReference>
<accession>A0A0E3RB70</accession>
<dbReference type="GO" id="GO:0005975">
    <property type="term" value="P:carbohydrate metabolic process"/>
    <property type="evidence" value="ECO:0007669"/>
    <property type="project" value="InterPro"/>
</dbReference>
<gene>
    <name evidence="2" type="ORF">MSMAP_2448</name>
</gene>
<dbReference type="GO" id="GO:0016810">
    <property type="term" value="F:hydrolase activity, acting on carbon-nitrogen (but not peptide) bonds"/>
    <property type="evidence" value="ECO:0007669"/>
    <property type="project" value="InterPro"/>
</dbReference>
<dbReference type="Gene3D" id="3.20.20.370">
    <property type="entry name" value="Glycoside hydrolase/deacetylase"/>
    <property type="match status" value="1"/>
</dbReference>
<dbReference type="PANTHER" id="PTHR47561:SF1">
    <property type="entry name" value="POLYSACCHARIDE DEACETYLASE FAMILY PROTEIN (AFU_ORTHOLOGUE AFUA_6G05030)"/>
    <property type="match status" value="1"/>
</dbReference>
<evidence type="ECO:0000313" key="3">
    <source>
        <dbReference type="Proteomes" id="UP000033116"/>
    </source>
</evidence>
<protein>
    <submittedName>
        <fullName evidence="2">Polysaccharide deacetylase family protein</fullName>
    </submittedName>
</protein>
<organism evidence="2 3">
    <name type="scientific">Methanosarcina mazei SarPi</name>
    <dbReference type="NCBI Taxonomy" id="1434115"/>
    <lineage>
        <taxon>Archaea</taxon>
        <taxon>Methanobacteriati</taxon>
        <taxon>Methanobacteriota</taxon>
        <taxon>Stenosarchaea group</taxon>
        <taxon>Methanomicrobia</taxon>
        <taxon>Methanosarcinales</taxon>
        <taxon>Methanosarcinaceae</taxon>
        <taxon>Methanosarcina</taxon>
    </lineage>
</organism>
<reference evidence="2 3" key="1">
    <citation type="submission" date="2014-07" db="EMBL/GenBank/DDBJ databases">
        <title>Methanogenic archaea and the global carbon cycle.</title>
        <authorList>
            <person name="Henriksen J.R."/>
            <person name="Luke J."/>
            <person name="Reinhart S."/>
            <person name="Benedict M.N."/>
            <person name="Youngblut N.D."/>
            <person name="Metcalf M.E."/>
            <person name="Whitaker R.J."/>
            <person name="Metcalf W.W."/>
        </authorList>
    </citation>
    <scope>NUCLEOTIDE SEQUENCE [LARGE SCALE GENOMIC DNA]</scope>
    <source>
        <strain evidence="2 3">SarPi</strain>
    </source>
</reference>
<dbReference type="Pfam" id="PF01522">
    <property type="entry name" value="Polysacc_deac_1"/>
    <property type="match status" value="1"/>
</dbReference>
<sequence>MYFLMTNDVESFSIPLNKLDIHTAKEVYKVGLPRLLDIYSKHDIRCTFYFTGRLAEIVPEAVELVHEHGHDIGCHGYDHSPSRAFDLMNLEEQIEELQKAKNAIESIAGKIYDFRAPALRVNKDTIQALEKTGFNTDSSVASQRFDGPLTFGSKKKLNWLVAPRSPYYPDYDSIFKKGNSKILEIPISSLVFSYIGSTMRASPSTLRYLEKILFKESIITGKPVLFLFHPNECLDPINGAKPVRRANNIIEYIFADLVRHRLKTRNLGVKSTLLLDNLIQRAKDADFEFVTAQEYKRVRDSDAKIKIKRND</sequence>
<name>A0A0E3RB70_METMZ</name>